<dbReference type="InterPro" id="IPR033139">
    <property type="entry name" value="Caspase_cys_AS"/>
</dbReference>
<keyword evidence="14" id="KW-1185">Reference proteome</keyword>
<dbReference type="CDD" id="cd00032">
    <property type="entry name" value="CASc"/>
    <property type="match status" value="1"/>
</dbReference>
<feature type="region of interest" description="Disordered" evidence="9">
    <location>
        <begin position="312"/>
        <end position="343"/>
    </location>
</feature>
<organism evidence="13 14">
    <name type="scientific">Tetraodon nigroviridis</name>
    <name type="common">Spotted green pufferfish</name>
    <name type="synonym">Chelonodon nigroviridis</name>
    <dbReference type="NCBI Taxonomy" id="99883"/>
    <lineage>
        <taxon>Eukaryota</taxon>
        <taxon>Metazoa</taxon>
        <taxon>Chordata</taxon>
        <taxon>Craniata</taxon>
        <taxon>Vertebrata</taxon>
        <taxon>Euteleostomi</taxon>
        <taxon>Actinopterygii</taxon>
        <taxon>Neopterygii</taxon>
        <taxon>Teleostei</taxon>
        <taxon>Neoteleostei</taxon>
        <taxon>Acanthomorphata</taxon>
        <taxon>Eupercaria</taxon>
        <taxon>Tetraodontiformes</taxon>
        <taxon>Tetradontoidea</taxon>
        <taxon>Tetraodontidae</taxon>
        <taxon>Tetraodon</taxon>
    </lineage>
</organism>
<dbReference type="SMART" id="SM00114">
    <property type="entry name" value="CARD"/>
    <property type="match status" value="1"/>
</dbReference>
<feature type="compositionally biased region" description="Low complexity" evidence="9">
    <location>
        <begin position="325"/>
        <end position="334"/>
    </location>
</feature>
<dbReference type="InterPro" id="IPR002138">
    <property type="entry name" value="Pept_C14_p10"/>
</dbReference>
<evidence type="ECO:0000256" key="9">
    <source>
        <dbReference type="SAM" id="MobiDB-lite"/>
    </source>
</evidence>
<dbReference type="GO" id="GO:0097205">
    <property type="term" value="P:renal filtration"/>
    <property type="evidence" value="ECO:0007669"/>
    <property type="project" value="Ensembl"/>
</dbReference>
<dbReference type="InterPro" id="IPR011600">
    <property type="entry name" value="Pept_C14_caspase"/>
</dbReference>
<evidence type="ECO:0000259" key="12">
    <source>
        <dbReference type="PROSITE" id="PS50209"/>
    </source>
</evidence>
<keyword evidence="5" id="KW-0788">Thiol protease</keyword>
<dbReference type="Pfam" id="PF00619">
    <property type="entry name" value="CARD"/>
    <property type="match status" value="1"/>
</dbReference>
<dbReference type="PROSITE" id="PS50207">
    <property type="entry name" value="CASPASE_P10"/>
    <property type="match status" value="1"/>
</dbReference>
<dbReference type="SUPFAM" id="SSF47986">
    <property type="entry name" value="DEATH domain"/>
    <property type="match status" value="1"/>
</dbReference>
<evidence type="ECO:0000256" key="8">
    <source>
        <dbReference type="RuleBase" id="RU003971"/>
    </source>
</evidence>
<dbReference type="GO" id="GO:0001822">
    <property type="term" value="P:kidney development"/>
    <property type="evidence" value="ECO:0007669"/>
    <property type="project" value="Ensembl"/>
</dbReference>
<proteinExistence type="inferred from homology"/>
<name>H3D019_TETNG</name>
<dbReference type="InterPro" id="IPR002398">
    <property type="entry name" value="Pept_C14"/>
</dbReference>
<evidence type="ECO:0000256" key="4">
    <source>
        <dbReference type="ARBA" id="ARBA00022801"/>
    </source>
</evidence>
<dbReference type="PROSITE" id="PS50208">
    <property type="entry name" value="CASPASE_P20"/>
    <property type="match status" value="1"/>
</dbReference>
<dbReference type="SUPFAM" id="SSF52129">
    <property type="entry name" value="Caspase-like"/>
    <property type="match status" value="1"/>
</dbReference>
<dbReference type="Ensembl" id="ENSTNIT00000014050.1">
    <property type="protein sequence ID" value="ENSTNIP00000013855.1"/>
    <property type="gene ID" value="ENSTNIG00000010925.1"/>
</dbReference>
<dbReference type="HOGENOM" id="CLU_036904_5_0_1"/>
<dbReference type="STRING" id="99883.ENSTNIP00000013855"/>
<evidence type="ECO:0000313" key="13">
    <source>
        <dbReference type="Ensembl" id="ENSTNIP00000013855.1"/>
    </source>
</evidence>
<dbReference type="FunFam" id="3.40.50.1460:FF:000012">
    <property type="entry name" value="Caspase 9"/>
    <property type="match status" value="1"/>
</dbReference>
<dbReference type="SMART" id="SM00115">
    <property type="entry name" value="CASc"/>
    <property type="match status" value="1"/>
</dbReference>
<sequence>MEERHKKILQRNRINLVSELEPLNLYDGLIEKGVFTHDMIDEIKCSGARRDQARQLVRDLETRGSRAFPAFLECLKETGYHSLAELLQNGAPTVQIQPPTPIPVDRPVIQPLPISPPLVPPEEPVSPVPKPSTPGRASPEVEYVTLKGRIRRDSLQSYRMEANPLGHCLIINNVEFEPKSGLSNRNGSNVDCDRLERRFKALNFTVKVKTNLKQRQIRQELSALSKVDHSQYDCCVVVILSHGTEVSHSRFPGAVYGVDGQFVPVQHIATYLNGQYCPSLQGKPKLFFIQACGGDEKDTGFQVSPDEFEPPVVGADDQTDAIPVSSSSDSLSMSDEPDARASLPTSSDILVSYSTFPGYVSWRDPKAGSWYVETLDRVLEENAALHDLVVMLTMVNDEVSQNQAKGLYKQMPGSFNFLRKRLYFIAQP</sequence>
<dbReference type="GO" id="GO:0043065">
    <property type="term" value="P:positive regulation of apoptotic process"/>
    <property type="evidence" value="ECO:0007669"/>
    <property type="project" value="Ensembl"/>
</dbReference>
<dbReference type="InterPro" id="IPR015917">
    <property type="entry name" value="Pept_C14A"/>
</dbReference>
<dbReference type="PANTHER" id="PTHR47901:SF8">
    <property type="entry name" value="CASPASE-3"/>
    <property type="match status" value="1"/>
</dbReference>
<dbReference type="InterPro" id="IPR001309">
    <property type="entry name" value="Pept_C14_p20"/>
</dbReference>
<feature type="domain" description="Caspase family p10" evidence="10">
    <location>
        <begin position="339"/>
        <end position="426"/>
    </location>
</feature>
<reference evidence="13" key="2">
    <citation type="submission" date="2025-08" db="UniProtKB">
        <authorList>
            <consortium name="Ensembl"/>
        </authorList>
    </citation>
    <scope>IDENTIFICATION</scope>
</reference>
<reference evidence="13" key="3">
    <citation type="submission" date="2025-09" db="UniProtKB">
        <authorList>
            <consortium name="Ensembl"/>
        </authorList>
    </citation>
    <scope>IDENTIFICATION</scope>
</reference>
<feature type="active site" evidence="7">
    <location>
        <position position="292"/>
    </location>
</feature>
<dbReference type="GO" id="GO:0006915">
    <property type="term" value="P:apoptotic process"/>
    <property type="evidence" value="ECO:0007669"/>
    <property type="project" value="UniProtKB-KW"/>
</dbReference>
<dbReference type="InParanoid" id="H3D019"/>
<reference evidence="14" key="1">
    <citation type="journal article" date="2004" name="Nature">
        <title>Genome duplication in the teleost fish Tetraodon nigroviridis reveals the early vertebrate proto-karyotype.</title>
        <authorList>
            <person name="Jaillon O."/>
            <person name="Aury J.-M."/>
            <person name="Brunet F."/>
            <person name="Petit J.-L."/>
            <person name="Stange-Thomann N."/>
            <person name="Mauceli E."/>
            <person name="Bouneau L."/>
            <person name="Fischer C."/>
            <person name="Ozouf-Costaz C."/>
            <person name="Bernot A."/>
            <person name="Nicaud S."/>
            <person name="Jaffe D."/>
            <person name="Fisher S."/>
            <person name="Lutfalla G."/>
            <person name="Dossat C."/>
            <person name="Segurens B."/>
            <person name="Dasilva C."/>
            <person name="Salanoubat M."/>
            <person name="Levy M."/>
            <person name="Boudet N."/>
            <person name="Castellano S."/>
            <person name="Anthouard V."/>
            <person name="Jubin C."/>
            <person name="Castelli V."/>
            <person name="Katinka M."/>
            <person name="Vacherie B."/>
            <person name="Biemont C."/>
            <person name="Skalli Z."/>
            <person name="Cattolico L."/>
            <person name="Poulain J."/>
            <person name="De Berardinis V."/>
            <person name="Cruaud C."/>
            <person name="Duprat S."/>
            <person name="Brottier P."/>
            <person name="Coutanceau J.-P."/>
            <person name="Gouzy J."/>
            <person name="Parra G."/>
            <person name="Lardier G."/>
            <person name="Chapple C."/>
            <person name="McKernan K.J."/>
            <person name="McEwan P."/>
            <person name="Bosak S."/>
            <person name="Kellis M."/>
            <person name="Volff J.-N."/>
            <person name="Guigo R."/>
            <person name="Zody M.C."/>
            <person name="Mesirov J."/>
            <person name="Lindblad-Toh K."/>
            <person name="Birren B."/>
            <person name="Nusbaum C."/>
            <person name="Kahn D."/>
            <person name="Robinson-Rechavi M."/>
            <person name="Laudet V."/>
            <person name="Schachter V."/>
            <person name="Quetier F."/>
            <person name="Saurin W."/>
            <person name="Scarpelli C."/>
            <person name="Wincker P."/>
            <person name="Lander E.S."/>
            <person name="Weissenbach J."/>
            <person name="Roest Crollius H."/>
        </authorList>
    </citation>
    <scope>NUCLEOTIDE SEQUENCE [LARGE SCALE GENOMIC DNA]</scope>
</reference>
<dbReference type="Proteomes" id="UP000007303">
    <property type="component" value="Unassembled WGS sequence"/>
</dbReference>
<dbReference type="PROSITE" id="PS01122">
    <property type="entry name" value="CASPASE_CYS"/>
    <property type="match status" value="1"/>
</dbReference>
<keyword evidence="6" id="KW-0865">Zymogen</keyword>
<dbReference type="InterPro" id="IPR001315">
    <property type="entry name" value="CARD"/>
</dbReference>
<evidence type="ECO:0000256" key="2">
    <source>
        <dbReference type="ARBA" id="ARBA00022670"/>
    </source>
</evidence>
<accession>H3D019</accession>
<evidence type="ECO:0000313" key="14">
    <source>
        <dbReference type="Proteomes" id="UP000007303"/>
    </source>
</evidence>
<dbReference type="InterPro" id="IPR042147">
    <property type="entry name" value="CARD_CASP9"/>
</dbReference>
<evidence type="ECO:0000259" key="10">
    <source>
        <dbReference type="PROSITE" id="PS50207"/>
    </source>
</evidence>
<evidence type="ECO:0000256" key="6">
    <source>
        <dbReference type="ARBA" id="ARBA00023145"/>
    </source>
</evidence>
<feature type="domain" description="Caspase family p20" evidence="11">
    <location>
        <begin position="164"/>
        <end position="296"/>
    </location>
</feature>
<dbReference type="AlphaFoldDB" id="H3D019"/>
<evidence type="ECO:0000256" key="7">
    <source>
        <dbReference type="PIRSR" id="PIRSR038001-1"/>
    </source>
</evidence>
<dbReference type="GO" id="GO:0004197">
    <property type="term" value="F:cysteine-type endopeptidase activity"/>
    <property type="evidence" value="ECO:0007669"/>
    <property type="project" value="InterPro"/>
</dbReference>
<dbReference type="InterPro" id="IPR011029">
    <property type="entry name" value="DEATH-like_dom_sf"/>
</dbReference>
<dbReference type="GO" id="GO:0048696">
    <property type="term" value="P:regulation of collateral sprouting in absence of injury"/>
    <property type="evidence" value="ECO:0007669"/>
    <property type="project" value="Ensembl"/>
</dbReference>
<feature type="domain" description="CARD" evidence="12">
    <location>
        <begin position="1"/>
        <end position="90"/>
    </location>
</feature>
<keyword evidence="4" id="KW-0378">Hydrolase</keyword>
<evidence type="ECO:0000256" key="5">
    <source>
        <dbReference type="ARBA" id="ARBA00022807"/>
    </source>
</evidence>
<dbReference type="PRINTS" id="PR00376">
    <property type="entry name" value="IL1BCENZYME"/>
</dbReference>
<keyword evidence="3" id="KW-0053">Apoptosis</keyword>
<dbReference type="InterPro" id="IPR016129">
    <property type="entry name" value="Caspase_his_AS"/>
</dbReference>
<dbReference type="Pfam" id="PF00656">
    <property type="entry name" value="Peptidase_C14"/>
    <property type="match status" value="1"/>
</dbReference>
<dbReference type="OMA" id="EHGELYG"/>
<protein>
    <submittedName>
        <fullName evidence="13">Caspase 9, apoptosis-related cysteine peptidase</fullName>
    </submittedName>
</protein>
<dbReference type="CDD" id="cd08326">
    <property type="entry name" value="CARD_CASP9"/>
    <property type="match status" value="1"/>
</dbReference>
<dbReference type="GO" id="GO:0006508">
    <property type="term" value="P:proteolysis"/>
    <property type="evidence" value="ECO:0007669"/>
    <property type="project" value="UniProtKB-KW"/>
</dbReference>
<dbReference type="Gene3D" id="1.10.533.10">
    <property type="entry name" value="Death Domain, Fas"/>
    <property type="match status" value="1"/>
</dbReference>
<feature type="compositionally biased region" description="Pro residues" evidence="9">
    <location>
        <begin position="113"/>
        <end position="132"/>
    </location>
</feature>
<evidence type="ECO:0000259" key="11">
    <source>
        <dbReference type="PROSITE" id="PS50208"/>
    </source>
</evidence>
<dbReference type="FunCoup" id="H3D019">
    <property type="interactions" value="627"/>
</dbReference>
<dbReference type="Gene3D" id="3.40.50.1460">
    <property type="match status" value="1"/>
</dbReference>
<dbReference type="PROSITE" id="PS50209">
    <property type="entry name" value="CARD"/>
    <property type="match status" value="1"/>
</dbReference>
<dbReference type="PIRSF" id="PIRSF038001">
    <property type="entry name" value="Caspase_ICE"/>
    <property type="match status" value="1"/>
</dbReference>
<keyword evidence="2" id="KW-0645">Protease</keyword>
<dbReference type="GeneTree" id="ENSGT00940000159698"/>
<evidence type="ECO:0000256" key="1">
    <source>
        <dbReference type="ARBA" id="ARBA00010134"/>
    </source>
</evidence>
<dbReference type="PANTHER" id="PTHR47901">
    <property type="entry name" value="CASPASE RECRUITMENT DOMAIN-CONTAINING PROTEIN 18"/>
    <property type="match status" value="1"/>
</dbReference>
<comment type="similarity">
    <text evidence="1 8">Belongs to the peptidase C14A family.</text>
</comment>
<evidence type="ECO:0000256" key="3">
    <source>
        <dbReference type="ARBA" id="ARBA00022703"/>
    </source>
</evidence>
<feature type="active site" evidence="7">
    <location>
        <position position="242"/>
    </location>
</feature>
<feature type="region of interest" description="Disordered" evidence="9">
    <location>
        <begin position="113"/>
        <end position="139"/>
    </location>
</feature>
<dbReference type="PROSITE" id="PS01121">
    <property type="entry name" value="CASPASE_HIS"/>
    <property type="match status" value="1"/>
</dbReference>
<dbReference type="InterPro" id="IPR029030">
    <property type="entry name" value="Caspase-like_dom_sf"/>
</dbReference>